<accession>A0A127VCY8</accession>
<dbReference type="Proteomes" id="UP000071561">
    <property type="component" value="Chromosome"/>
</dbReference>
<dbReference type="KEGG" id="pcm:AY601_2177"/>
<dbReference type="Gene3D" id="3.10.129.10">
    <property type="entry name" value="Hotdog Thioesterase"/>
    <property type="match status" value="1"/>
</dbReference>
<dbReference type="SUPFAM" id="SSF54637">
    <property type="entry name" value="Thioesterase/thiol ester dehydrase-isomerase"/>
    <property type="match status" value="1"/>
</dbReference>
<evidence type="ECO:0000313" key="2">
    <source>
        <dbReference type="Proteomes" id="UP000071561"/>
    </source>
</evidence>
<dbReference type="OrthoDB" id="760345at2"/>
<dbReference type="InterPro" id="IPR029069">
    <property type="entry name" value="HotDog_dom_sf"/>
</dbReference>
<gene>
    <name evidence="1" type="ORF">AY601_2177</name>
</gene>
<dbReference type="CDD" id="cd00586">
    <property type="entry name" value="4HBT"/>
    <property type="match status" value="1"/>
</dbReference>
<protein>
    <submittedName>
        <fullName evidence="1">Thioesterase</fullName>
    </submittedName>
</protein>
<dbReference type="EMBL" id="CP014504">
    <property type="protein sequence ID" value="AMP99077.1"/>
    <property type="molecule type" value="Genomic_DNA"/>
</dbReference>
<evidence type="ECO:0000313" key="1">
    <source>
        <dbReference type="EMBL" id="AMP99077.1"/>
    </source>
</evidence>
<proteinExistence type="predicted"/>
<name>A0A127VCY8_9SPHI</name>
<organism evidence="1 2">
    <name type="scientific">Pedobacter cryoconitis</name>
    <dbReference type="NCBI Taxonomy" id="188932"/>
    <lineage>
        <taxon>Bacteria</taxon>
        <taxon>Pseudomonadati</taxon>
        <taxon>Bacteroidota</taxon>
        <taxon>Sphingobacteriia</taxon>
        <taxon>Sphingobacteriales</taxon>
        <taxon>Sphingobacteriaceae</taxon>
        <taxon>Pedobacter</taxon>
    </lineage>
</organism>
<dbReference type="PATRIC" id="fig|188932.3.peg.2281"/>
<dbReference type="AlphaFoldDB" id="A0A127VCY8"/>
<dbReference type="Pfam" id="PF13279">
    <property type="entry name" value="4HBT_2"/>
    <property type="match status" value="1"/>
</dbReference>
<keyword evidence="2" id="KW-1185">Reference proteome</keyword>
<reference evidence="1 2" key="1">
    <citation type="submission" date="2016-03" db="EMBL/GenBank/DDBJ databases">
        <title>Complete genome sequence of Pedobacter cryoconitis PAMC 27485.</title>
        <authorList>
            <person name="Lee J."/>
            <person name="Kim O.-S."/>
        </authorList>
    </citation>
    <scope>NUCLEOTIDE SEQUENCE [LARGE SCALE GENOMIC DNA]</scope>
    <source>
        <strain evidence="1 2">PAMC 27485</strain>
    </source>
</reference>
<sequence>MVHFQKRLALRWADLDPNFHLRHSSYYDLAAQSRLEILGELGLTMIVMQEQHFGPVIFKESCTFIREIKSEDQININIKVEKMSADGSKWSILQEFTDEQNKVRAILTVEGSWIDTKLRKLARPVPQVAQDAFNLLPKIEKTLNDSF</sequence>
<dbReference type="RefSeq" id="WP_068400473.1">
    <property type="nucleotide sequence ID" value="NZ_CP014504.1"/>
</dbReference>